<dbReference type="AlphaFoldDB" id="A0A918T344"/>
<comment type="caution">
    <text evidence="1">The sequence shown here is derived from an EMBL/GenBank/DDBJ whole genome shotgun (WGS) entry which is preliminary data.</text>
</comment>
<proteinExistence type="predicted"/>
<reference evidence="1" key="2">
    <citation type="submission" date="2020-09" db="EMBL/GenBank/DDBJ databases">
        <authorList>
            <person name="Sun Q."/>
            <person name="Kim S."/>
        </authorList>
    </citation>
    <scope>NUCLEOTIDE SEQUENCE</scope>
    <source>
        <strain evidence="1">KCTC 23077</strain>
    </source>
</reference>
<dbReference type="EMBL" id="BMYD01000006">
    <property type="protein sequence ID" value="GHA88958.1"/>
    <property type="molecule type" value="Genomic_DNA"/>
</dbReference>
<dbReference type="RefSeq" id="WP_229792548.1">
    <property type="nucleotide sequence ID" value="NZ_BMYD01000006.1"/>
</dbReference>
<gene>
    <name evidence="1" type="ORF">GCM10007067_28580</name>
</gene>
<name>A0A918T344_9GAMM</name>
<organism evidence="1 2">
    <name type="scientific">Cognatilysobacter bugurensis</name>
    <dbReference type="NCBI Taxonomy" id="543356"/>
    <lineage>
        <taxon>Bacteria</taxon>
        <taxon>Pseudomonadati</taxon>
        <taxon>Pseudomonadota</taxon>
        <taxon>Gammaproteobacteria</taxon>
        <taxon>Lysobacterales</taxon>
        <taxon>Lysobacteraceae</taxon>
        <taxon>Cognatilysobacter</taxon>
    </lineage>
</organism>
<keyword evidence="2" id="KW-1185">Reference proteome</keyword>
<evidence type="ECO:0000313" key="1">
    <source>
        <dbReference type="EMBL" id="GHA88958.1"/>
    </source>
</evidence>
<sequence length="81" mass="8497">MALTRDDRVASAAGAAIGNALVARVAAIDAELARPGLSEAQRTALWHGRVAALRQLVGVEPTERWLAVHGRAYGDASVHVD</sequence>
<evidence type="ECO:0000313" key="2">
    <source>
        <dbReference type="Proteomes" id="UP000646426"/>
    </source>
</evidence>
<reference evidence="1" key="1">
    <citation type="journal article" date="2014" name="Int. J. Syst. Evol. Microbiol.">
        <title>Complete genome sequence of Corynebacterium casei LMG S-19264T (=DSM 44701T), isolated from a smear-ripened cheese.</title>
        <authorList>
            <consortium name="US DOE Joint Genome Institute (JGI-PGF)"/>
            <person name="Walter F."/>
            <person name="Albersmeier A."/>
            <person name="Kalinowski J."/>
            <person name="Ruckert C."/>
        </authorList>
    </citation>
    <scope>NUCLEOTIDE SEQUENCE</scope>
    <source>
        <strain evidence="1">KCTC 23077</strain>
    </source>
</reference>
<accession>A0A918T344</accession>
<dbReference type="Proteomes" id="UP000646426">
    <property type="component" value="Unassembled WGS sequence"/>
</dbReference>
<protein>
    <submittedName>
        <fullName evidence="1">Uncharacterized protein</fullName>
    </submittedName>
</protein>